<dbReference type="GO" id="GO:0003735">
    <property type="term" value="F:structural constituent of ribosome"/>
    <property type="evidence" value="ECO:0007669"/>
    <property type="project" value="InterPro"/>
</dbReference>
<comment type="similarity">
    <text evidence="1">Belongs to the universal ribosomal protein uS9 family.</text>
</comment>
<dbReference type="GO" id="GO:0006412">
    <property type="term" value="P:translation"/>
    <property type="evidence" value="ECO:0007669"/>
    <property type="project" value="InterPro"/>
</dbReference>
<keyword evidence="4" id="KW-0150">Chloroplast</keyword>
<protein>
    <submittedName>
        <fullName evidence="4">Ribosomal protein S9</fullName>
    </submittedName>
</protein>
<name>G1E777_KARVE</name>
<organism evidence="4">
    <name type="scientific">Karlodinium veneficum</name>
    <name type="common">Dinoflagellate</name>
    <name type="synonym">Karlodinium micrum</name>
    <dbReference type="NCBI Taxonomy" id="407301"/>
    <lineage>
        <taxon>Eukaryota</taxon>
        <taxon>Sar</taxon>
        <taxon>Alveolata</taxon>
        <taxon>Dinophyceae</taxon>
        <taxon>Gymnodiniales</taxon>
        <taxon>Kareniaceae</taxon>
        <taxon>Karlodinium</taxon>
    </lineage>
</organism>
<dbReference type="PANTHER" id="PTHR21569">
    <property type="entry name" value="RIBOSOMAL PROTEIN S9"/>
    <property type="match status" value="1"/>
</dbReference>
<evidence type="ECO:0000256" key="3">
    <source>
        <dbReference type="ARBA" id="ARBA00023274"/>
    </source>
</evidence>
<dbReference type="SUPFAM" id="SSF54211">
    <property type="entry name" value="Ribosomal protein S5 domain 2-like"/>
    <property type="match status" value="1"/>
</dbReference>
<keyword evidence="2 4" id="KW-0689">Ribosomal protein</keyword>
<sequence length="180" mass="20584">MYFGVGRQKEARANVFLQGTVKFRPIISINNRPIHIFCQGNVEYIQIILLPLTCVKLECPYDIFIQTLSGGLKGQVCAIRHALAICLTFTGSRRTFHAHIRPSDAAQIGYSNIKKFSLSTYLHQRYQKISKSGSTNEDINLISNNKKLLENGLLNIDIRKKERKKYGLRKSRKAPQFSKR</sequence>
<geneLocation type="chloroplast" evidence="4"/>
<accession>G1E777</accession>
<dbReference type="AlphaFoldDB" id="G1E777"/>
<dbReference type="InterPro" id="IPR020568">
    <property type="entry name" value="Ribosomal_Su5_D2-typ_SF"/>
</dbReference>
<dbReference type="GO" id="GO:0003723">
    <property type="term" value="F:RNA binding"/>
    <property type="evidence" value="ECO:0007669"/>
    <property type="project" value="TreeGrafter"/>
</dbReference>
<dbReference type="Gene3D" id="3.30.230.10">
    <property type="match status" value="1"/>
</dbReference>
<dbReference type="GO" id="GO:0015935">
    <property type="term" value="C:small ribosomal subunit"/>
    <property type="evidence" value="ECO:0007669"/>
    <property type="project" value="TreeGrafter"/>
</dbReference>
<evidence type="ECO:0000256" key="1">
    <source>
        <dbReference type="ARBA" id="ARBA00005251"/>
    </source>
</evidence>
<dbReference type="EMBL" id="JN039300">
    <property type="protein sequence ID" value="AEJ72966.1"/>
    <property type="molecule type" value="Genomic_DNA"/>
</dbReference>
<dbReference type="PANTHER" id="PTHR21569:SF1">
    <property type="entry name" value="SMALL RIBOSOMAL SUBUNIT PROTEIN US9M"/>
    <property type="match status" value="1"/>
</dbReference>
<reference evidence="4" key="1">
    <citation type="journal article" date="2011" name="PLoS ONE">
        <title>Genome evolution of a tertiary dinoflagellate plastid.</title>
        <authorList>
            <person name="Gabrielsen T.M."/>
            <person name="Minge M.A."/>
            <person name="Espelund M."/>
            <person name="Tooming-Klunderud A."/>
            <person name="Patil V."/>
            <person name="Nederbragt A.J."/>
            <person name="Otis C."/>
            <person name="Turmel M."/>
            <person name="Shalchian-Tabrizi K."/>
            <person name="Lemieux C."/>
            <person name="Jakobsen K.S."/>
        </authorList>
    </citation>
    <scope>NUCLEOTIDE SEQUENCE</scope>
</reference>
<gene>
    <name evidence="4" type="primary">rps9</name>
</gene>
<evidence type="ECO:0000313" key="4">
    <source>
        <dbReference type="EMBL" id="AEJ72966.1"/>
    </source>
</evidence>
<dbReference type="InterPro" id="IPR000754">
    <property type="entry name" value="Ribosomal_uS9"/>
</dbReference>
<proteinExistence type="inferred from homology"/>
<keyword evidence="4" id="KW-0934">Plastid</keyword>
<dbReference type="Pfam" id="PF00380">
    <property type="entry name" value="Ribosomal_S9"/>
    <property type="match status" value="2"/>
</dbReference>
<keyword evidence="3" id="KW-0687">Ribonucleoprotein</keyword>
<dbReference type="InterPro" id="IPR014721">
    <property type="entry name" value="Ribsml_uS5_D2-typ_fold_subgr"/>
</dbReference>
<evidence type="ECO:0000256" key="2">
    <source>
        <dbReference type="ARBA" id="ARBA00022980"/>
    </source>
</evidence>